<dbReference type="InterPro" id="IPR017979">
    <property type="entry name" value="GPCR_3_CS"/>
</dbReference>
<evidence type="ECO:0000313" key="21">
    <source>
        <dbReference type="Proteomes" id="UP001314229"/>
    </source>
</evidence>
<accession>A0AAV1NSA7</accession>
<evidence type="ECO:0000256" key="11">
    <source>
        <dbReference type="ARBA" id="ARBA00023157"/>
    </source>
</evidence>
<dbReference type="InterPro" id="IPR001828">
    <property type="entry name" value="ANF_lig-bd_rcpt"/>
</dbReference>
<dbReference type="Gene3D" id="3.40.50.2300">
    <property type="match status" value="2"/>
</dbReference>
<evidence type="ECO:0000256" key="6">
    <source>
        <dbReference type="ARBA" id="ARBA00022725"/>
    </source>
</evidence>
<evidence type="ECO:0000256" key="13">
    <source>
        <dbReference type="ARBA" id="ARBA00023180"/>
    </source>
</evidence>
<dbReference type="FunFam" id="2.10.50.30:FF:000004">
    <property type="entry name" value="Taste receptor type 1 member 3-like protein"/>
    <property type="match status" value="1"/>
</dbReference>
<dbReference type="Pfam" id="PF01094">
    <property type="entry name" value="ANF_receptor"/>
    <property type="match status" value="1"/>
</dbReference>
<feature type="domain" description="G-protein coupled receptors family 3 profile" evidence="19">
    <location>
        <begin position="583"/>
        <end position="843"/>
    </location>
</feature>
<evidence type="ECO:0000256" key="12">
    <source>
        <dbReference type="ARBA" id="ARBA00023170"/>
    </source>
</evidence>
<dbReference type="PROSITE" id="PS50259">
    <property type="entry name" value="G_PROTEIN_RECEP_F3_4"/>
    <property type="match status" value="1"/>
</dbReference>
<dbReference type="GO" id="GO:0007608">
    <property type="term" value="P:sensory perception of smell"/>
    <property type="evidence" value="ECO:0007669"/>
    <property type="project" value="UniProtKB-KW"/>
</dbReference>
<sequence length="932" mass="105333">MKNIKHFFSFYFFASVFLGQFFSTTGVNNVTVPGDIIIGGLFPIHESVNVSIQEDGSDTRTCDRFSDARLVQSLIMVHAVEEVNKRNELGNLTLGLMILDSCSDVTTALRETLFFMKRNYGRWGTKEPSPPVLAVVGDYYSEISIAVTRQLNLEYIPQISYGSTSGLLSDKNRFPSFMRTVPEDDHQARAIIEILKNHQWTWVGVVTTDGDYGRYALERLKYYAAENNICFAFTSIIPDVLGDSKVKGRIEAIVKSITENQKVKVIVSFAKPYHMKYLFASLLKDPRGRENVWVASDNWSESRFVLGNWSLNDVGTVIGITLKTGNTTNFNQYLSNLDVNPDHHKNNSFLYKFLKEQQQENETSSNHDRALRLVKRSYPVDADDTANEVLIKRIYPYAVFSVELAVRAIAQAVADLCVNRDCKTKERLQPLEVRGALRKATFHMDGQNYKFDDRGDLNSGYDVILWRQDASTFVDVHYIVANYDIRNKTLNFTSPQAYQDVNNVTGNVTSRCSKTCKPGYRKQSSEVWPVCCYECHPCPVNHFSNTTDATQCQRCNTDTHYSSNASAICHRKQTVFLSWRDRYHIVLLAFTALGALLTLTVGIIFLARWNTPVVRASVGPICIILLFSLLSTFVSVILFGGKPSDWQCQARQVMFGLSFTLCISCIMVKSFKIILAFEFDPSIQRVLKKLYQPFIIIALCMVGQVLICALWLALKPPKPKWDSMEMLRLRSCNEKSFLAFGAMLGYNGILALICFGLAFKGRNLPRCYNDAKFITFSMLIYFICWIIFGPVYATVTGKYLPAVEMVVILLSAYGILFCLFFTKCYIILFKQEANTESAFRQEVRNHSLGEIQGLSALNLVSSSSSSEGLQNRALDLESSTSNPMKSDPPKPTISSSPQSFSICPDSNLLPTRLQNDHNVNTRDLRRYLSMPS</sequence>
<evidence type="ECO:0000256" key="8">
    <source>
        <dbReference type="ARBA" id="ARBA00022989"/>
    </source>
</evidence>
<dbReference type="InterPro" id="IPR017978">
    <property type="entry name" value="GPCR_3_C"/>
</dbReference>
<evidence type="ECO:0000256" key="9">
    <source>
        <dbReference type="ARBA" id="ARBA00023040"/>
    </source>
</evidence>
<feature type="transmembrane region" description="Helical" evidence="17">
    <location>
        <begin position="583"/>
        <end position="606"/>
    </location>
</feature>
<keyword evidence="6" id="KW-0716">Sensory transduction</keyword>
<dbReference type="GO" id="GO:0004930">
    <property type="term" value="F:G protein-coupled receptor activity"/>
    <property type="evidence" value="ECO:0007669"/>
    <property type="project" value="UniProtKB-KW"/>
</dbReference>
<dbReference type="InterPro" id="IPR000068">
    <property type="entry name" value="GPCR_3_Ca_sens_rcpt-rel"/>
</dbReference>
<protein>
    <recommendedName>
        <fullName evidence="15">G-protein coupled receptor family C group 6 member A</fullName>
    </recommendedName>
</protein>
<dbReference type="PANTHER" id="PTHR24061">
    <property type="entry name" value="CALCIUM-SENSING RECEPTOR-RELATED"/>
    <property type="match status" value="1"/>
</dbReference>
<feature type="transmembrane region" description="Helical" evidence="17">
    <location>
        <begin position="771"/>
        <end position="793"/>
    </location>
</feature>
<comment type="caution">
    <text evidence="20">The sequence shown here is derived from an EMBL/GenBank/DDBJ whole genome shotgun (WGS) entry which is preliminary data.</text>
</comment>
<evidence type="ECO:0000256" key="15">
    <source>
        <dbReference type="ARBA" id="ARBA00039774"/>
    </source>
</evidence>
<feature type="transmembrane region" description="Helical" evidence="17">
    <location>
        <begin position="799"/>
        <end position="821"/>
    </location>
</feature>
<dbReference type="PROSITE" id="PS00981">
    <property type="entry name" value="G_PROTEIN_RECEP_F3_3"/>
    <property type="match status" value="1"/>
</dbReference>
<dbReference type="PRINTS" id="PR00248">
    <property type="entry name" value="GPCRMGR"/>
</dbReference>
<keyword evidence="4" id="KW-1003">Cell membrane</keyword>
<comment type="subunit">
    <text evidence="3">Homodimer; disulfide-linked.</text>
</comment>
<evidence type="ECO:0000256" key="10">
    <source>
        <dbReference type="ARBA" id="ARBA00023136"/>
    </source>
</evidence>
<dbReference type="InterPro" id="IPR000337">
    <property type="entry name" value="GPCR_3"/>
</dbReference>
<proteinExistence type="inferred from homology"/>
<evidence type="ECO:0000313" key="20">
    <source>
        <dbReference type="EMBL" id="CAK6962172.1"/>
    </source>
</evidence>
<keyword evidence="6" id="KW-0552">Olfaction</keyword>
<dbReference type="FunFam" id="3.40.50.2300:FF:000152">
    <property type="entry name" value="G protein-coupled receptor class C group 6 member A"/>
    <property type="match status" value="1"/>
</dbReference>
<gene>
    <name evidence="20" type="ORF">FSCOSCO3_A011477</name>
</gene>
<keyword evidence="7 18" id="KW-0732">Signal</keyword>
<dbReference type="GO" id="GO:0005886">
    <property type="term" value="C:plasma membrane"/>
    <property type="evidence" value="ECO:0007669"/>
    <property type="project" value="UniProtKB-SubCell"/>
</dbReference>
<evidence type="ECO:0000256" key="4">
    <source>
        <dbReference type="ARBA" id="ARBA00022475"/>
    </source>
</evidence>
<evidence type="ECO:0000256" key="3">
    <source>
        <dbReference type="ARBA" id="ARBA00011748"/>
    </source>
</evidence>
<reference evidence="20 21" key="1">
    <citation type="submission" date="2024-01" db="EMBL/GenBank/DDBJ databases">
        <authorList>
            <person name="Alioto T."/>
            <person name="Alioto T."/>
            <person name="Gomez Garrido J."/>
        </authorList>
    </citation>
    <scope>NUCLEOTIDE SEQUENCE [LARGE SCALE GENOMIC DNA]</scope>
</reference>
<organism evidence="20 21">
    <name type="scientific">Scomber scombrus</name>
    <name type="common">Atlantic mackerel</name>
    <name type="synonym">Scomber vernalis</name>
    <dbReference type="NCBI Taxonomy" id="13677"/>
    <lineage>
        <taxon>Eukaryota</taxon>
        <taxon>Metazoa</taxon>
        <taxon>Chordata</taxon>
        <taxon>Craniata</taxon>
        <taxon>Vertebrata</taxon>
        <taxon>Euteleostomi</taxon>
        <taxon>Actinopterygii</taxon>
        <taxon>Neopterygii</taxon>
        <taxon>Teleostei</taxon>
        <taxon>Neoteleostei</taxon>
        <taxon>Acanthomorphata</taxon>
        <taxon>Pelagiaria</taxon>
        <taxon>Scombriformes</taxon>
        <taxon>Scombridae</taxon>
        <taxon>Scomber</taxon>
    </lineage>
</organism>
<keyword evidence="13" id="KW-0325">Glycoprotein</keyword>
<keyword evidence="12 20" id="KW-0675">Receptor</keyword>
<evidence type="ECO:0000259" key="19">
    <source>
        <dbReference type="PROSITE" id="PS50259"/>
    </source>
</evidence>
<comment type="subcellular location">
    <subcellularLocation>
        <location evidence="1">Cell membrane</location>
        <topology evidence="1">Multi-pass membrane protein</topology>
    </subcellularLocation>
</comment>
<evidence type="ECO:0000256" key="2">
    <source>
        <dbReference type="ARBA" id="ARBA00007242"/>
    </source>
</evidence>
<keyword evidence="9" id="KW-0297">G-protein coupled receptor</keyword>
<evidence type="ECO:0000256" key="14">
    <source>
        <dbReference type="ARBA" id="ARBA00023224"/>
    </source>
</evidence>
<dbReference type="InterPro" id="IPR028082">
    <property type="entry name" value="Peripla_BP_I"/>
</dbReference>
<evidence type="ECO:0000256" key="5">
    <source>
        <dbReference type="ARBA" id="ARBA00022692"/>
    </source>
</evidence>
<feature type="signal peptide" evidence="18">
    <location>
        <begin position="1"/>
        <end position="26"/>
    </location>
</feature>
<dbReference type="SUPFAM" id="SSF53822">
    <property type="entry name" value="Periplasmic binding protein-like I"/>
    <property type="match status" value="1"/>
</dbReference>
<evidence type="ECO:0000256" key="1">
    <source>
        <dbReference type="ARBA" id="ARBA00004651"/>
    </source>
</evidence>
<keyword evidence="14" id="KW-0807">Transducer</keyword>
<dbReference type="Pfam" id="PF07562">
    <property type="entry name" value="NCD3G"/>
    <property type="match status" value="1"/>
</dbReference>
<comment type="similarity">
    <text evidence="2">Belongs to the G-protein coupled receptor 3 family.</text>
</comment>
<dbReference type="InterPro" id="IPR011500">
    <property type="entry name" value="GPCR_3_9-Cys_dom"/>
</dbReference>
<keyword evidence="5 17" id="KW-0812">Transmembrane</keyword>
<evidence type="ECO:0000256" key="16">
    <source>
        <dbReference type="SAM" id="MobiDB-lite"/>
    </source>
</evidence>
<keyword evidence="8 17" id="KW-1133">Transmembrane helix</keyword>
<evidence type="ECO:0000256" key="17">
    <source>
        <dbReference type="SAM" id="Phobius"/>
    </source>
</evidence>
<keyword evidence="21" id="KW-1185">Reference proteome</keyword>
<dbReference type="PRINTS" id="PR00592">
    <property type="entry name" value="CASENSINGR"/>
</dbReference>
<keyword evidence="10 17" id="KW-0472">Membrane</keyword>
<dbReference type="Gene3D" id="2.10.50.30">
    <property type="entry name" value="GPCR, family 3, nine cysteines domain"/>
    <property type="match status" value="1"/>
</dbReference>
<dbReference type="Proteomes" id="UP001314229">
    <property type="component" value="Unassembled WGS sequence"/>
</dbReference>
<keyword evidence="11" id="KW-1015">Disulfide bond</keyword>
<dbReference type="Pfam" id="PF00003">
    <property type="entry name" value="7tm_3"/>
    <property type="match status" value="1"/>
</dbReference>
<feature type="transmembrane region" description="Helical" evidence="17">
    <location>
        <begin position="653"/>
        <end position="674"/>
    </location>
</feature>
<dbReference type="PANTHER" id="PTHR24061:SF5">
    <property type="entry name" value="G-PROTEIN COUPLED RECEPTOR FAMILY C GROUP 6 MEMBER A"/>
    <property type="match status" value="1"/>
</dbReference>
<evidence type="ECO:0000256" key="7">
    <source>
        <dbReference type="ARBA" id="ARBA00022729"/>
    </source>
</evidence>
<feature type="region of interest" description="Disordered" evidence="16">
    <location>
        <begin position="876"/>
        <end position="899"/>
    </location>
</feature>
<dbReference type="EMBL" id="CAWUFR010000056">
    <property type="protein sequence ID" value="CAK6962172.1"/>
    <property type="molecule type" value="Genomic_DNA"/>
</dbReference>
<feature type="transmembrane region" description="Helical" evidence="17">
    <location>
        <begin position="618"/>
        <end position="641"/>
    </location>
</feature>
<dbReference type="InterPro" id="IPR038550">
    <property type="entry name" value="GPCR_3_9-Cys_sf"/>
</dbReference>
<feature type="transmembrane region" description="Helical" evidence="17">
    <location>
        <begin position="694"/>
        <end position="714"/>
    </location>
</feature>
<dbReference type="AlphaFoldDB" id="A0AAV1NSA7"/>
<feature type="transmembrane region" description="Helical" evidence="17">
    <location>
        <begin position="737"/>
        <end position="759"/>
    </location>
</feature>
<name>A0AAV1NSA7_SCOSC</name>
<feature type="chain" id="PRO_5043920366" description="G-protein coupled receptor family C group 6 member A" evidence="18">
    <location>
        <begin position="27"/>
        <end position="932"/>
    </location>
</feature>
<evidence type="ECO:0000256" key="18">
    <source>
        <dbReference type="SAM" id="SignalP"/>
    </source>
</evidence>